<organism evidence="1 2">
    <name type="scientific">Dreissena polymorpha</name>
    <name type="common">Zebra mussel</name>
    <name type="synonym">Mytilus polymorpha</name>
    <dbReference type="NCBI Taxonomy" id="45954"/>
    <lineage>
        <taxon>Eukaryota</taxon>
        <taxon>Metazoa</taxon>
        <taxon>Spiralia</taxon>
        <taxon>Lophotrochozoa</taxon>
        <taxon>Mollusca</taxon>
        <taxon>Bivalvia</taxon>
        <taxon>Autobranchia</taxon>
        <taxon>Heteroconchia</taxon>
        <taxon>Euheterodonta</taxon>
        <taxon>Imparidentia</taxon>
        <taxon>Neoheterodontei</taxon>
        <taxon>Myida</taxon>
        <taxon>Dreissenoidea</taxon>
        <taxon>Dreissenidae</taxon>
        <taxon>Dreissena</taxon>
    </lineage>
</organism>
<dbReference type="Proteomes" id="UP000828390">
    <property type="component" value="Unassembled WGS sequence"/>
</dbReference>
<sequence>MFQTRLLNLQFKEAILASRSDLGTSGNLAIVMQPSDIWRRAAGNQALKFRGGPFCRLLIVKPSQKFRRDIPLVFVIC</sequence>
<evidence type="ECO:0000313" key="2">
    <source>
        <dbReference type="Proteomes" id="UP000828390"/>
    </source>
</evidence>
<accession>A0A9D4DRR2</accession>
<dbReference type="EMBL" id="JAIWYP010000010">
    <property type="protein sequence ID" value="KAH3753155.1"/>
    <property type="molecule type" value="Genomic_DNA"/>
</dbReference>
<reference evidence="1" key="1">
    <citation type="journal article" date="2019" name="bioRxiv">
        <title>The Genome of the Zebra Mussel, Dreissena polymorpha: A Resource for Invasive Species Research.</title>
        <authorList>
            <person name="McCartney M.A."/>
            <person name="Auch B."/>
            <person name="Kono T."/>
            <person name="Mallez S."/>
            <person name="Zhang Y."/>
            <person name="Obille A."/>
            <person name="Becker A."/>
            <person name="Abrahante J.E."/>
            <person name="Garbe J."/>
            <person name="Badalamenti J.P."/>
            <person name="Herman A."/>
            <person name="Mangelson H."/>
            <person name="Liachko I."/>
            <person name="Sullivan S."/>
            <person name="Sone E.D."/>
            <person name="Koren S."/>
            <person name="Silverstein K.A.T."/>
            <person name="Beckman K.B."/>
            <person name="Gohl D.M."/>
        </authorList>
    </citation>
    <scope>NUCLEOTIDE SEQUENCE</scope>
    <source>
        <strain evidence="1">Duluth1</strain>
        <tissue evidence="1">Whole animal</tissue>
    </source>
</reference>
<name>A0A9D4DRR2_DREPO</name>
<gene>
    <name evidence="1" type="ORF">DPMN_187786</name>
</gene>
<comment type="caution">
    <text evidence="1">The sequence shown here is derived from an EMBL/GenBank/DDBJ whole genome shotgun (WGS) entry which is preliminary data.</text>
</comment>
<proteinExistence type="predicted"/>
<keyword evidence="2" id="KW-1185">Reference proteome</keyword>
<dbReference type="AlphaFoldDB" id="A0A9D4DRR2"/>
<evidence type="ECO:0000313" key="1">
    <source>
        <dbReference type="EMBL" id="KAH3753155.1"/>
    </source>
</evidence>
<reference evidence="1" key="2">
    <citation type="submission" date="2020-11" db="EMBL/GenBank/DDBJ databases">
        <authorList>
            <person name="McCartney M.A."/>
            <person name="Auch B."/>
            <person name="Kono T."/>
            <person name="Mallez S."/>
            <person name="Becker A."/>
            <person name="Gohl D.M."/>
            <person name="Silverstein K.A.T."/>
            <person name="Koren S."/>
            <person name="Bechman K.B."/>
            <person name="Herman A."/>
            <person name="Abrahante J.E."/>
            <person name="Garbe J."/>
        </authorList>
    </citation>
    <scope>NUCLEOTIDE SEQUENCE</scope>
    <source>
        <strain evidence="1">Duluth1</strain>
        <tissue evidence="1">Whole animal</tissue>
    </source>
</reference>
<protein>
    <submittedName>
        <fullName evidence="1">Uncharacterized protein</fullName>
    </submittedName>
</protein>